<evidence type="ECO:0000256" key="1">
    <source>
        <dbReference type="SAM" id="MobiDB-lite"/>
    </source>
</evidence>
<name>Q0RZW1_RHOJR</name>
<dbReference type="EMBL" id="CP000432">
    <property type="protein sequence ID" value="ABG99175.1"/>
    <property type="molecule type" value="Genomic_DNA"/>
</dbReference>
<dbReference type="Proteomes" id="UP000008710">
    <property type="component" value="Plasmid pRHL1"/>
</dbReference>
<dbReference type="AlphaFoldDB" id="Q0RZW1"/>
<dbReference type="KEGG" id="rha:RHA1_ro08128"/>
<proteinExistence type="predicted"/>
<evidence type="ECO:0000313" key="3">
    <source>
        <dbReference type="Proteomes" id="UP000008710"/>
    </source>
</evidence>
<evidence type="ECO:0000313" key="2">
    <source>
        <dbReference type="EMBL" id="ABG99175.1"/>
    </source>
</evidence>
<gene>
    <name evidence="2" type="ordered locus">RHA1_ro08128</name>
</gene>
<reference evidence="3" key="1">
    <citation type="journal article" date="2006" name="Proc. Natl. Acad. Sci. U.S.A.">
        <title>The complete genome of Rhodococcus sp. RHA1 provides insights into a catabolic powerhouse.</title>
        <authorList>
            <person name="McLeod M.P."/>
            <person name="Warren R.L."/>
            <person name="Hsiao W.W.L."/>
            <person name="Araki N."/>
            <person name="Myhre M."/>
            <person name="Fernandes C."/>
            <person name="Miyazawa D."/>
            <person name="Wong W."/>
            <person name="Lillquist A.L."/>
            <person name="Wang D."/>
            <person name="Dosanjh M."/>
            <person name="Hara H."/>
            <person name="Petrescu A."/>
            <person name="Morin R.D."/>
            <person name="Yang G."/>
            <person name="Stott J.M."/>
            <person name="Schein J.E."/>
            <person name="Shin H."/>
            <person name="Smailus D."/>
            <person name="Siddiqui A.S."/>
            <person name="Marra M.A."/>
            <person name="Jones S.J.M."/>
            <person name="Holt R."/>
            <person name="Brinkman F.S.L."/>
            <person name="Miyauchi K."/>
            <person name="Fukuda M."/>
            <person name="Davies J.E."/>
            <person name="Mohn W.W."/>
            <person name="Eltis L.D."/>
        </authorList>
    </citation>
    <scope>NUCLEOTIDE SEQUENCE [LARGE SCALE GENOMIC DNA]</scope>
    <source>
        <strain evidence="3">RHA1</strain>
    </source>
</reference>
<keyword evidence="2" id="KW-0614">Plasmid</keyword>
<feature type="compositionally biased region" description="Basic and acidic residues" evidence="1">
    <location>
        <begin position="45"/>
        <end position="58"/>
    </location>
</feature>
<organism evidence="2 3">
    <name type="scientific">Rhodococcus jostii (strain RHA1)</name>
    <dbReference type="NCBI Taxonomy" id="101510"/>
    <lineage>
        <taxon>Bacteria</taxon>
        <taxon>Bacillati</taxon>
        <taxon>Actinomycetota</taxon>
        <taxon>Actinomycetes</taxon>
        <taxon>Mycobacteriales</taxon>
        <taxon>Nocardiaceae</taxon>
        <taxon>Rhodococcus</taxon>
    </lineage>
</organism>
<geneLocation type="plasmid" evidence="2 3">
    <name>pRHL1</name>
</geneLocation>
<feature type="region of interest" description="Disordered" evidence="1">
    <location>
        <begin position="39"/>
        <end position="72"/>
    </location>
</feature>
<sequence length="109" mass="11561">MGEHGAAPRRGPVPIDLDPPCSLLRRPSEAFHSTAVIRLGPPGQRADRLRPGPGERVRHASPNFPGSGVTLKLGRTGRGVGVGMWSYRPGCTKRHTAAAEAEAVQPGPW</sequence>
<dbReference type="HOGENOM" id="CLU_2181889_0_0_11"/>
<protein>
    <submittedName>
        <fullName evidence="2">Uncharacterized protein</fullName>
    </submittedName>
</protein>
<accession>Q0RZW1</accession>